<dbReference type="Pfam" id="PF13977">
    <property type="entry name" value="TetR_C_6"/>
    <property type="match status" value="1"/>
</dbReference>
<name>A0A160MX76_9GAMM</name>
<evidence type="ECO:0000313" key="7">
    <source>
        <dbReference type="EMBL" id="AND67843.1"/>
    </source>
</evidence>
<protein>
    <recommendedName>
        <fullName evidence="6">HTH tetR-type domain-containing protein</fullName>
    </recommendedName>
</protein>
<dbReference type="GO" id="GO:0000976">
    <property type="term" value="F:transcription cis-regulatory region binding"/>
    <property type="evidence" value="ECO:0007669"/>
    <property type="project" value="TreeGrafter"/>
</dbReference>
<dbReference type="PATRIC" id="fig|445710.3.peg.388"/>
<dbReference type="InterPro" id="IPR001647">
    <property type="entry name" value="HTH_TetR"/>
</dbReference>
<keyword evidence="3 5" id="KW-0238">DNA-binding</keyword>
<dbReference type="PANTHER" id="PTHR30055:SF234">
    <property type="entry name" value="HTH-TYPE TRANSCRIPTIONAL REGULATOR BETI"/>
    <property type="match status" value="1"/>
</dbReference>
<gene>
    <name evidence="7" type="ORF">ATSB10_03890</name>
</gene>
<dbReference type="EMBL" id="CP014841">
    <property type="protein sequence ID" value="AND67843.1"/>
    <property type="molecule type" value="Genomic_DNA"/>
</dbReference>
<feature type="DNA-binding region" description="H-T-H motif" evidence="5">
    <location>
        <begin position="32"/>
        <end position="51"/>
    </location>
</feature>
<dbReference type="PROSITE" id="PS50977">
    <property type="entry name" value="HTH_TETR_2"/>
    <property type="match status" value="1"/>
</dbReference>
<dbReference type="PRINTS" id="PR00455">
    <property type="entry name" value="HTHTETR"/>
</dbReference>
<dbReference type="AlphaFoldDB" id="A0A160MX76"/>
<dbReference type="STRING" id="445710.ATSB10_03890"/>
<dbReference type="Gene3D" id="1.10.10.60">
    <property type="entry name" value="Homeodomain-like"/>
    <property type="match status" value="1"/>
</dbReference>
<dbReference type="PANTHER" id="PTHR30055">
    <property type="entry name" value="HTH-TYPE TRANSCRIPTIONAL REGULATOR RUTR"/>
    <property type="match status" value="1"/>
</dbReference>
<organism evidence="7 8">
    <name type="scientific">Dyella thiooxydans</name>
    <dbReference type="NCBI Taxonomy" id="445710"/>
    <lineage>
        <taxon>Bacteria</taxon>
        <taxon>Pseudomonadati</taxon>
        <taxon>Pseudomonadota</taxon>
        <taxon>Gammaproteobacteria</taxon>
        <taxon>Lysobacterales</taxon>
        <taxon>Rhodanobacteraceae</taxon>
        <taxon>Dyella</taxon>
    </lineage>
</organism>
<dbReference type="InterPro" id="IPR039538">
    <property type="entry name" value="BetI_C"/>
</dbReference>
<sequence length="202" mass="22035">MAPRKVDKQARREDILAAAMGVFATHGYRQTTIDQIADATGISKGAVYLSFASKEDLFYALFEQMTQAAMHLPDASGEGPPASAKAQIQALFDGMLAMIDANEHLIPLTLEFWSACGVEETRERFGGRFAELFGAFRTLLSGLIEQGVQRGEFRDGLPVQALASAVMAMIDGLLLQQWTDPDIRASQITRAALPFLLRALDV</sequence>
<evidence type="ECO:0000256" key="3">
    <source>
        <dbReference type="ARBA" id="ARBA00023125"/>
    </source>
</evidence>
<evidence type="ECO:0000256" key="2">
    <source>
        <dbReference type="ARBA" id="ARBA00023015"/>
    </source>
</evidence>
<evidence type="ECO:0000256" key="4">
    <source>
        <dbReference type="ARBA" id="ARBA00023163"/>
    </source>
</evidence>
<dbReference type="KEGG" id="dtx:ATSB10_03890"/>
<proteinExistence type="predicted"/>
<dbReference type="SUPFAM" id="SSF46689">
    <property type="entry name" value="Homeodomain-like"/>
    <property type="match status" value="1"/>
</dbReference>
<keyword evidence="4" id="KW-0804">Transcription</keyword>
<evidence type="ECO:0000256" key="1">
    <source>
        <dbReference type="ARBA" id="ARBA00022491"/>
    </source>
</evidence>
<dbReference type="Gene3D" id="1.10.357.10">
    <property type="entry name" value="Tetracycline Repressor, domain 2"/>
    <property type="match status" value="1"/>
</dbReference>
<dbReference type="InterPro" id="IPR050109">
    <property type="entry name" value="HTH-type_TetR-like_transc_reg"/>
</dbReference>
<dbReference type="Pfam" id="PF00440">
    <property type="entry name" value="TetR_N"/>
    <property type="match status" value="1"/>
</dbReference>
<accession>A0A160MX76</accession>
<evidence type="ECO:0000259" key="6">
    <source>
        <dbReference type="PROSITE" id="PS50977"/>
    </source>
</evidence>
<feature type="domain" description="HTH tetR-type" evidence="6">
    <location>
        <begin position="9"/>
        <end position="69"/>
    </location>
</feature>
<dbReference type="InterPro" id="IPR036271">
    <property type="entry name" value="Tet_transcr_reg_TetR-rel_C_sf"/>
</dbReference>
<dbReference type="GO" id="GO:0003700">
    <property type="term" value="F:DNA-binding transcription factor activity"/>
    <property type="evidence" value="ECO:0007669"/>
    <property type="project" value="TreeGrafter"/>
</dbReference>
<evidence type="ECO:0000313" key="8">
    <source>
        <dbReference type="Proteomes" id="UP000077255"/>
    </source>
</evidence>
<evidence type="ECO:0000256" key="5">
    <source>
        <dbReference type="PROSITE-ProRule" id="PRU00335"/>
    </source>
</evidence>
<reference evidence="7 8" key="1">
    <citation type="submission" date="2016-02" db="EMBL/GenBank/DDBJ databases">
        <title>Complete genome sequencing and analysis of ATSB10, Dyella thiooxydans isolated from rhizosphere soil of sunflower (Helianthus annuus L.).</title>
        <authorList>
            <person name="Lee Y."/>
            <person name="Hwangbo K."/>
            <person name="Chung H."/>
            <person name="Yoo J."/>
            <person name="Kim K.Y."/>
            <person name="Sa T.M."/>
            <person name="Um Y."/>
            <person name="Madhaiyan M."/>
        </authorList>
    </citation>
    <scope>NUCLEOTIDE SEQUENCE [LARGE SCALE GENOMIC DNA]</scope>
    <source>
        <strain evidence="7 8">ATSB10</strain>
    </source>
</reference>
<keyword evidence="1" id="KW-0678">Repressor</keyword>
<dbReference type="InterPro" id="IPR009057">
    <property type="entry name" value="Homeodomain-like_sf"/>
</dbReference>
<dbReference type="Proteomes" id="UP000077255">
    <property type="component" value="Chromosome"/>
</dbReference>
<keyword evidence="2" id="KW-0805">Transcription regulation</keyword>
<keyword evidence="8" id="KW-1185">Reference proteome</keyword>
<dbReference type="SUPFAM" id="SSF48498">
    <property type="entry name" value="Tetracyclin repressor-like, C-terminal domain"/>
    <property type="match status" value="1"/>
</dbReference>